<name>K2AW05_9BACT</name>
<dbReference type="SUPFAM" id="SSF51556">
    <property type="entry name" value="Metallo-dependent hydrolases"/>
    <property type="match status" value="1"/>
</dbReference>
<dbReference type="AlphaFoldDB" id="K2AW05"/>
<organism evidence="1">
    <name type="scientific">uncultured bacterium</name>
    <name type="common">gcode 4</name>
    <dbReference type="NCBI Taxonomy" id="1234023"/>
    <lineage>
        <taxon>Bacteria</taxon>
        <taxon>environmental samples</taxon>
    </lineage>
</organism>
<sequence length="245" mass="29626">MKQIFENKIIWVDKNFFDNKFLFYLPANSSCDFEVDMAKLLLPYKNENLDFKKDYKIWNQVYSPKDELRIFEEIVEKTLKENKKIHFENISLLEEVQIIKDLYLDLGYFNESLNRFEIDFKNAPVTIGANISNLIYSFKDYNKLRDSIFFIPPPREPKHQKALKNALNSWIISTIKISEESKRPVFSKKTGLWVEEILVKWKNIEFLKELIDEEKINLLKLWRSLYFNYENIWYHLDKTEIIIEI</sequence>
<reference evidence="1" key="1">
    <citation type="journal article" date="2012" name="Science">
        <title>Fermentation, hydrogen, and sulfur metabolism in multiple uncultivated bacterial phyla.</title>
        <authorList>
            <person name="Wrighton K.C."/>
            <person name="Thomas B.C."/>
            <person name="Sharon I."/>
            <person name="Miller C.S."/>
            <person name="Castelle C.J."/>
            <person name="VerBerkmoes N.C."/>
            <person name="Wilkins M.J."/>
            <person name="Hettich R.L."/>
            <person name="Lipton M.S."/>
            <person name="Williams K.H."/>
            <person name="Long P.E."/>
            <person name="Banfield J.F."/>
        </authorList>
    </citation>
    <scope>NUCLEOTIDE SEQUENCE [LARGE SCALE GENOMIC DNA]</scope>
</reference>
<gene>
    <name evidence="1" type="ORF">ACD_49C00077G0004</name>
</gene>
<protein>
    <submittedName>
        <fullName evidence="1">Uncharacterized protein</fullName>
    </submittedName>
</protein>
<dbReference type="InterPro" id="IPR032466">
    <property type="entry name" value="Metal_Hydrolase"/>
</dbReference>
<evidence type="ECO:0000313" key="1">
    <source>
        <dbReference type="EMBL" id="EKD65876.1"/>
    </source>
</evidence>
<proteinExistence type="predicted"/>
<accession>K2AW05</accession>
<dbReference type="Gene3D" id="3.20.20.140">
    <property type="entry name" value="Metal-dependent hydrolases"/>
    <property type="match status" value="1"/>
</dbReference>
<dbReference type="EMBL" id="AMFJ01021663">
    <property type="protein sequence ID" value="EKD65876.1"/>
    <property type="molecule type" value="Genomic_DNA"/>
</dbReference>
<comment type="caution">
    <text evidence="1">The sequence shown here is derived from an EMBL/GenBank/DDBJ whole genome shotgun (WGS) entry which is preliminary data.</text>
</comment>